<evidence type="ECO:0000256" key="1">
    <source>
        <dbReference type="ARBA" id="ARBA00022617"/>
    </source>
</evidence>
<dbReference type="Proteomes" id="UP000249590">
    <property type="component" value="Unassembled WGS sequence"/>
</dbReference>
<proteinExistence type="predicted"/>
<keyword evidence="2 4" id="KW-0479">Metal-binding</keyword>
<keyword evidence="3 4" id="KW-0408">Iron</keyword>
<accession>A0A8B2NCW6</accession>
<dbReference type="InterPro" id="IPR009056">
    <property type="entry name" value="Cyt_c-like_dom"/>
</dbReference>
<evidence type="ECO:0000259" key="6">
    <source>
        <dbReference type="PROSITE" id="PS51007"/>
    </source>
</evidence>
<organism evidence="7 8">
    <name type="scientific">Acuticoccus sediminis</name>
    <dbReference type="NCBI Taxonomy" id="2184697"/>
    <lineage>
        <taxon>Bacteria</taxon>
        <taxon>Pseudomonadati</taxon>
        <taxon>Pseudomonadota</taxon>
        <taxon>Alphaproteobacteria</taxon>
        <taxon>Hyphomicrobiales</taxon>
        <taxon>Amorphaceae</taxon>
        <taxon>Acuticoccus</taxon>
    </lineage>
</organism>
<dbReference type="Pfam" id="PF13442">
    <property type="entry name" value="Cytochrome_CBB3"/>
    <property type="match status" value="1"/>
</dbReference>
<keyword evidence="5" id="KW-0472">Membrane</keyword>
<evidence type="ECO:0000256" key="2">
    <source>
        <dbReference type="ARBA" id="ARBA00022723"/>
    </source>
</evidence>
<name>A0A8B2NCW6_9HYPH</name>
<dbReference type="GO" id="GO:0009055">
    <property type="term" value="F:electron transfer activity"/>
    <property type="evidence" value="ECO:0007669"/>
    <property type="project" value="InterPro"/>
</dbReference>
<keyword evidence="5" id="KW-1133">Transmembrane helix</keyword>
<evidence type="ECO:0000313" key="7">
    <source>
        <dbReference type="EMBL" id="RAH96220.1"/>
    </source>
</evidence>
<feature type="transmembrane region" description="Helical" evidence="5">
    <location>
        <begin position="7"/>
        <end position="27"/>
    </location>
</feature>
<dbReference type="Gene3D" id="1.10.760.10">
    <property type="entry name" value="Cytochrome c-like domain"/>
    <property type="match status" value="1"/>
</dbReference>
<dbReference type="SUPFAM" id="SSF46626">
    <property type="entry name" value="Cytochrome c"/>
    <property type="match status" value="1"/>
</dbReference>
<keyword evidence="8" id="KW-1185">Reference proteome</keyword>
<comment type="caution">
    <text evidence="7">The sequence shown here is derived from an EMBL/GenBank/DDBJ whole genome shotgun (WGS) entry which is preliminary data.</text>
</comment>
<evidence type="ECO:0000256" key="5">
    <source>
        <dbReference type="SAM" id="Phobius"/>
    </source>
</evidence>
<dbReference type="OrthoDB" id="9773456at2"/>
<keyword evidence="5" id="KW-0812">Transmembrane</keyword>
<evidence type="ECO:0000256" key="3">
    <source>
        <dbReference type="ARBA" id="ARBA00023004"/>
    </source>
</evidence>
<evidence type="ECO:0000256" key="4">
    <source>
        <dbReference type="PROSITE-ProRule" id="PRU00433"/>
    </source>
</evidence>
<sequence length="177" mass="19090">MRLIVSGIIGGVGLVAIVAVTGFVIVYTGAYNVAASDEHADFIRWAFSTTMHSSVERRADGIAAPESFSDDMIAAGASRYKAMCAHCHAGPGVERADWAEGMRPQPPHLIEAAAEWEAREIYWIVANGIKMSGMPAFAASHDPEELWSLVAFVDRLPGMTAEDYAGYPDPDESSQTR</sequence>
<reference evidence="7 8" key="1">
    <citation type="submission" date="2018-05" db="EMBL/GenBank/DDBJ databases">
        <title>Acuticoccus sediminis sp. nov., isolated from deep-sea sediment of Indian Ocean.</title>
        <authorList>
            <person name="Liu X."/>
            <person name="Lai Q."/>
            <person name="Du Y."/>
            <person name="Sun F."/>
            <person name="Zhang X."/>
            <person name="Wang S."/>
            <person name="Shao Z."/>
        </authorList>
    </citation>
    <scope>NUCLEOTIDE SEQUENCE [LARGE SCALE GENOMIC DNA]</scope>
    <source>
        <strain evidence="7 8">PTG4-2</strain>
    </source>
</reference>
<dbReference type="EMBL" id="QHHQ01000015">
    <property type="protein sequence ID" value="RAH96220.1"/>
    <property type="molecule type" value="Genomic_DNA"/>
</dbReference>
<dbReference type="GO" id="GO:0020037">
    <property type="term" value="F:heme binding"/>
    <property type="evidence" value="ECO:0007669"/>
    <property type="project" value="InterPro"/>
</dbReference>
<dbReference type="PROSITE" id="PS51007">
    <property type="entry name" value="CYTC"/>
    <property type="match status" value="1"/>
</dbReference>
<gene>
    <name evidence="7" type="ORF">DLJ53_33105</name>
</gene>
<dbReference type="GO" id="GO:0046872">
    <property type="term" value="F:metal ion binding"/>
    <property type="evidence" value="ECO:0007669"/>
    <property type="project" value="UniProtKB-KW"/>
</dbReference>
<feature type="domain" description="Cytochrome c" evidence="6">
    <location>
        <begin position="71"/>
        <end position="157"/>
    </location>
</feature>
<protein>
    <submittedName>
        <fullName evidence="7">Class I triheme cytochrome c</fullName>
    </submittedName>
</protein>
<dbReference type="AlphaFoldDB" id="A0A8B2NCW6"/>
<dbReference type="InterPro" id="IPR036909">
    <property type="entry name" value="Cyt_c-like_dom_sf"/>
</dbReference>
<keyword evidence="1 4" id="KW-0349">Heme</keyword>
<evidence type="ECO:0000313" key="8">
    <source>
        <dbReference type="Proteomes" id="UP000249590"/>
    </source>
</evidence>